<dbReference type="Pfam" id="PF00877">
    <property type="entry name" value="NLPC_P60"/>
    <property type="match status" value="1"/>
</dbReference>
<dbReference type="RefSeq" id="WP_124228942.1">
    <property type="nucleotide sequence ID" value="NZ_JACOGR010000019.1"/>
</dbReference>
<dbReference type="GO" id="GO:0008745">
    <property type="term" value="F:N-acetylmuramoyl-L-alanine amidase activity"/>
    <property type="evidence" value="ECO:0007669"/>
    <property type="project" value="InterPro"/>
</dbReference>
<name>A0AAE8FQZ6_CLOPF</name>
<dbReference type="EMBL" id="RQNR01000012">
    <property type="protein sequence ID" value="RQN22918.1"/>
    <property type="molecule type" value="Genomic_DNA"/>
</dbReference>
<feature type="domain" description="NlpC/P60" evidence="7">
    <location>
        <begin position="1473"/>
        <end position="1628"/>
    </location>
</feature>
<dbReference type="InterPro" id="IPR002502">
    <property type="entry name" value="Amidase_domain"/>
</dbReference>
<dbReference type="PANTHER" id="PTHR47359:SF3">
    <property type="entry name" value="NLP_P60 DOMAIN-CONTAINING PROTEIN-RELATED"/>
    <property type="match status" value="1"/>
</dbReference>
<evidence type="ECO:0000313" key="8">
    <source>
        <dbReference type="EMBL" id="RQN22918.1"/>
    </source>
</evidence>
<keyword evidence="6" id="KW-0472">Membrane</keyword>
<dbReference type="GO" id="GO:0008234">
    <property type="term" value="F:cysteine-type peptidase activity"/>
    <property type="evidence" value="ECO:0007669"/>
    <property type="project" value="UniProtKB-KW"/>
</dbReference>
<evidence type="ECO:0000256" key="1">
    <source>
        <dbReference type="ARBA" id="ARBA00007074"/>
    </source>
</evidence>
<dbReference type="GO" id="GO:0006508">
    <property type="term" value="P:proteolysis"/>
    <property type="evidence" value="ECO:0007669"/>
    <property type="project" value="UniProtKB-KW"/>
</dbReference>
<comment type="similarity">
    <text evidence="1">Belongs to the peptidase C40 family.</text>
</comment>
<dbReference type="Gene3D" id="3.90.1720.10">
    <property type="entry name" value="endopeptidase domain like (from Nostoc punctiforme)"/>
    <property type="match status" value="1"/>
</dbReference>
<keyword evidence="6" id="KW-0812">Transmembrane</keyword>
<dbReference type="InterPro" id="IPR038765">
    <property type="entry name" value="Papain-like_cys_pep_sf"/>
</dbReference>
<gene>
    <name evidence="8" type="ORF">EHZ11_14855</name>
</gene>
<keyword evidence="5" id="KW-0175">Coiled coil</keyword>
<evidence type="ECO:0000313" key="9">
    <source>
        <dbReference type="Proteomes" id="UP000273641"/>
    </source>
</evidence>
<feature type="coiled-coil region" evidence="5">
    <location>
        <begin position="218"/>
        <end position="269"/>
    </location>
</feature>
<dbReference type="InterPro" id="IPR000064">
    <property type="entry name" value="NLP_P60_dom"/>
</dbReference>
<dbReference type="SUPFAM" id="SSF53955">
    <property type="entry name" value="Lysozyme-like"/>
    <property type="match status" value="1"/>
</dbReference>
<accession>A0AAE8FQZ6</accession>
<dbReference type="Proteomes" id="UP000273641">
    <property type="component" value="Unassembled WGS sequence"/>
</dbReference>
<feature type="coiled-coil region" evidence="5">
    <location>
        <begin position="657"/>
        <end position="684"/>
    </location>
</feature>
<keyword evidence="2" id="KW-0645">Protease</keyword>
<keyword evidence="3" id="KW-0378">Hydrolase</keyword>
<evidence type="ECO:0000256" key="2">
    <source>
        <dbReference type="ARBA" id="ARBA00022670"/>
    </source>
</evidence>
<proteinExistence type="inferred from homology"/>
<dbReference type="PROSITE" id="PS51935">
    <property type="entry name" value="NLPC_P60"/>
    <property type="match status" value="1"/>
</dbReference>
<sequence length="1629" mass="184256">MAKAKLKDKASGGSNSNNNSNIIKDIAKAKILAIVAPFLGWLILIVIILIIMLAPLSYAHMLMMETFDEIQDGVLKTGTNISNAMSDWFKSDDEAIKDSGEKYENYLTKRFMQLNKQMYNKDSHDISDKKDVAVNWVYGKIYKSYFDSSFMRNFISELTPWKDAENTTYEFKDVSYSASNIYSPSKSLDVATARRLTFGDETNVYDIMAFDYVAGSLFDMLELDIVQLRNEVTQEKTNEVGEILGDKLKETYINSLNELLNMLDKYSKESIVKKVNPTLNHLGVKSELSGGESFYKLLKIIDSKISNKNKYGVYKDDIAFILKFGGNGNKELANKYIELYSERGRVGTENYKYNEALKKEIEAGKKNDKNFKIDKKEKTEYLSYANKRQDELQEMAMEHIADLSKIVEYALETYQNLKIDEYLKINKNINWVTMDKKKLEFLKNNDIKIFNLTESLEDVLDNGYKKAFKKKDKLLKDTINTELENRITKQVGELKLVRTQEAANSYKNYLTQTEVTNRIVYKVLDDSKIKEIVDFKKLNKYKGVSIKFDNNGPNVKLITNGTYADAIDSSIKKKTFLDANKRPIVSGVDSSSGVEYFQGYLSEYIGAVKSSLVLAEENIESLSFYSNGAVNKDKILKSIKDESIKETLTEDDFAKIAKDLESKLDEKRKVLSNVRVKLNELENSSLSSSLLSDADIRTVYPAGQAGRKTDKYFLEGNNTLLIRKYNYTLEEAVKAVAQQHYGEVLSKFGREDGTVGTGAAINIGDLQLGTWLDPSHPRHSSYVAASKYIDIAKQVVAENGDCIDPYLIIAMIAVESSGNMSSDNGYAVGLTQIEHVYWGKTITLPNGQTRKVDPALIKVDAKLAIELGMWQIFERMKEFHGNLLVSIGGYNFGTWGVRRVILHHLDSIGVAKLSDWTTPRFLPSSVSKPINDYIKSMDTGWLASREWYVNGGHKFFPGAGGGTLDHIEKVLGAYNTAEGTPWYRNPETGEKISVISGDTSVIPDENEDVEDESGEPKKIYHKNKELVLWKEYYTDNKTFEFADKWSKKVNKDSLGDDVDISELFIDAIVEESKSKEGAITGNGLTIQQYENILAGAINRDNRFKLPIKDVKGEKAKDEVAKYVANVSKEITDSLNLLSSKNYKFGLYRYSSTNKEIVDSELSNDYASFEEFLMEKRKNEGSSTTWLPIEAIEVAKILSGDIRVDAVDFYGTLSSEGNTSNKPAPVERFYKEWINAKAILHEVFNMMTDDDRKPNGERVHDKLTIPNADGNNSNDTAKNPDLIGVLKLENKSGEPKEVSVNIIKKHLENNVDRNLKRKDSDIKYIVIHDTNLSKDSVYSHYNKKSDGSKSTMNYFVDSTEVTQFIEDEYPSNHLFDKKDATSSVVSNWNSIGIEMSGGNTSTFWNTVALTKYLMEKYSIPVENIVMHKDVTNADCSKYMQKETLKENMSNWDVFIDALKSKDITVEFESGDTATGTAAEIIEYAKTFIGLPYVWAGSGEIITRELIANFQRQWGPGQRYIVPDRFFDGKSRAFDCSGFTQYVYNHFGYSIGRTTENQKDTGRGVDLKDIAPGDLIILGPPNGPTTHVVMYIGNDEIIHAPQTGEFIRTESYSEYIKRNGNRVRTVRRYLD</sequence>
<evidence type="ECO:0000256" key="3">
    <source>
        <dbReference type="ARBA" id="ARBA00022801"/>
    </source>
</evidence>
<keyword evidence="4" id="KW-0788">Thiol protease</keyword>
<evidence type="ECO:0000256" key="4">
    <source>
        <dbReference type="ARBA" id="ARBA00022807"/>
    </source>
</evidence>
<dbReference type="SUPFAM" id="SSF55846">
    <property type="entry name" value="N-acetylmuramoyl-L-alanine amidase-like"/>
    <property type="match status" value="1"/>
</dbReference>
<dbReference type="Gene3D" id="1.10.530.10">
    <property type="match status" value="1"/>
</dbReference>
<dbReference type="Pfam" id="PF01510">
    <property type="entry name" value="Amidase_2"/>
    <property type="match status" value="1"/>
</dbReference>
<dbReference type="SMART" id="SM00644">
    <property type="entry name" value="Ami_2"/>
    <property type="match status" value="1"/>
</dbReference>
<dbReference type="PANTHER" id="PTHR47359">
    <property type="entry name" value="PEPTIDOGLYCAN DL-ENDOPEPTIDASE CWLO"/>
    <property type="match status" value="1"/>
</dbReference>
<dbReference type="CDD" id="cd06583">
    <property type="entry name" value="PGRP"/>
    <property type="match status" value="1"/>
</dbReference>
<dbReference type="InterPro" id="IPR051794">
    <property type="entry name" value="PG_Endopeptidase_C40"/>
</dbReference>
<dbReference type="GO" id="GO:0009253">
    <property type="term" value="P:peptidoglycan catabolic process"/>
    <property type="evidence" value="ECO:0007669"/>
    <property type="project" value="InterPro"/>
</dbReference>
<protein>
    <recommendedName>
        <fullName evidence="7">NlpC/P60 domain-containing protein</fullName>
    </recommendedName>
</protein>
<evidence type="ECO:0000259" key="7">
    <source>
        <dbReference type="PROSITE" id="PS51935"/>
    </source>
</evidence>
<dbReference type="SUPFAM" id="SSF54001">
    <property type="entry name" value="Cysteine proteinases"/>
    <property type="match status" value="1"/>
</dbReference>
<organism evidence="8 9">
    <name type="scientific">Clostridium perfringens</name>
    <dbReference type="NCBI Taxonomy" id="1502"/>
    <lineage>
        <taxon>Bacteria</taxon>
        <taxon>Bacillati</taxon>
        <taxon>Bacillota</taxon>
        <taxon>Clostridia</taxon>
        <taxon>Eubacteriales</taxon>
        <taxon>Clostridiaceae</taxon>
        <taxon>Clostridium</taxon>
    </lineage>
</organism>
<keyword evidence="6" id="KW-1133">Transmembrane helix</keyword>
<evidence type="ECO:0000256" key="6">
    <source>
        <dbReference type="SAM" id="Phobius"/>
    </source>
</evidence>
<evidence type="ECO:0000256" key="5">
    <source>
        <dbReference type="SAM" id="Coils"/>
    </source>
</evidence>
<reference evidence="8 9" key="1">
    <citation type="submission" date="2018-11" db="EMBL/GenBank/DDBJ databases">
        <title>Draft genome sequences of potential pathogenic Clostridium perfringens from environmental surface water in the North West Province, South Africa.</title>
        <authorList>
            <person name="Fourie J.C.J."/>
            <person name="Sanko T.J."/>
            <person name="Bezuidenhout C."/>
            <person name="Mienie C."/>
            <person name="Adeleke R."/>
        </authorList>
    </citation>
    <scope>NUCLEOTIDE SEQUENCE [LARGE SCALE GENOMIC DNA]</scope>
    <source>
        <strain evidence="8 9">SC4-C13</strain>
    </source>
</reference>
<dbReference type="InterPro" id="IPR023346">
    <property type="entry name" value="Lysozyme-like_dom_sf"/>
</dbReference>
<feature type="transmembrane region" description="Helical" evidence="6">
    <location>
        <begin position="31"/>
        <end position="54"/>
    </location>
</feature>
<dbReference type="Gene3D" id="3.40.80.10">
    <property type="entry name" value="Peptidoglycan recognition protein-like"/>
    <property type="match status" value="1"/>
</dbReference>
<dbReference type="InterPro" id="IPR036505">
    <property type="entry name" value="Amidase/PGRP_sf"/>
</dbReference>
<comment type="caution">
    <text evidence="8">The sequence shown here is derived from an EMBL/GenBank/DDBJ whole genome shotgun (WGS) entry which is preliminary data.</text>
</comment>